<dbReference type="Proteomes" id="UP001138672">
    <property type="component" value="Unassembled WGS sequence"/>
</dbReference>
<dbReference type="Gene3D" id="2.40.170.20">
    <property type="entry name" value="TonB-dependent receptor, beta-barrel domain"/>
    <property type="match status" value="1"/>
</dbReference>
<dbReference type="InterPro" id="IPR039426">
    <property type="entry name" value="TonB-dep_rcpt-like"/>
</dbReference>
<dbReference type="GO" id="GO:0009279">
    <property type="term" value="C:cell outer membrane"/>
    <property type="evidence" value="ECO:0007669"/>
    <property type="project" value="UniProtKB-SubCell"/>
</dbReference>
<dbReference type="PROSITE" id="PS52016">
    <property type="entry name" value="TONB_DEPENDENT_REC_3"/>
    <property type="match status" value="1"/>
</dbReference>
<evidence type="ECO:0000259" key="9">
    <source>
        <dbReference type="Pfam" id="PF07715"/>
    </source>
</evidence>
<feature type="domain" description="TonB-dependent receptor plug" evidence="9">
    <location>
        <begin position="119"/>
        <end position="239"/>
    </location>
</feature>
<comment type="caution">
    <text evidence="10">The sequence shown here is derived from an EMBL/GenBank/DDBJ whole genome shotgun (WGS) entry which is preliminary data.</text>
</comment>
<name>A0A9X0YIF3_9FLAO</name>
<keyword evidence="13" id="KW-1185">Reference proteome</keyword>
<evidence type="ECO:0000256" key="2">
    <source>
        <dbReference type="ARBA" id="ARBA00022448"/>
    </source>
</evidence>
<dbReference type="Proteomes" id="UP001231587">
    <property type="component" value="Unassembled WGS sequence"/>
</dbReference>
<dbReference type="OrthoDB" id="9768177at2"/>
<evidence type="ECO:0000313" key="13">
    <source>
        <dbReference type="Proteomes" id="UP001231587"/>
    </source>
</evidence>
<accession>A0A9X0YIF3</accession>
<dbReference type="Pfam" id="PF07715">
    <property type="entry name" value="Plug"/>
    <property type="match status" value="1"/>
</dbReference>
<dbReference type="SUPFAM" id="SSF49464">
    <property type="entry name" value="Carboxypeptidase regulatory domain-like"/>
    <property type="match status" value="1"/>
</dbReference>
<evidence type="ECO:0000256" key="7">
    <source>
        <dbReference type="PROSITE-ProRule" id="PRU01360"/>
    </source>
</evidence>
<keyword evidence="5 7" id="KW-0472">Membrane</keyword>
<keyword evidence="2 7" id="KW-0813">Transport</keyword>
<keyword evidence="4 7" id="KW-0812">Transmembrane</keyword>
<dbReference type="Gene3D" id="2.170.130.10">
    <property type="entry name" value="TonB-dependent receptor, plug domain"/>
    <property type="match status" value="1"/>
</dbReference>
<dbReference type="Gene3D" id="2.60.40.1120">
    <property type="entry name" value="Carboxypeptidase-like, regulatory domain"/>
    <property type="match status" value="1"/>
</dbReference>
<dbReference type="NCBIfam" id="TIGR04057">
    <property type="entry name" value="SusC_RagA_signa"/>
    <property type="match status" value="1"/>
</dbReference>
<dbReference type="InterPro" id="IPR023996">
    <property type="entry name" value="TonB-dep_OMP_SusC/RagA"/>
</dbReference>
<proteinExistence type="inferred from homology"/>
<keyword evidence="6 7" id="KW-0998">Cell outer membrane</keyword>
<evidence type="ECO:0000313" key="12">
    <source>
        <dbReference type="Proteomes" id="UP001138672"/>
    </source>
</evidence>
<keyword evidence="3 7" id="KW-1134">Transmembrane beta strand</keyword>
<feature type="chain" id="PRO_5040829208" evidence="8">
    <location>
        <begin position="23"/>
        <end position="1048"/>
    </location>
</feature>
<feature type="signal peptide" evidence="8">
    <location>
        <begin position="1"/>
        <end position="22"/>
    </location>
</feature>
<evidence type="ECO:0000313" key="11">
    <source>
        <dbReference type="EMBL" id="MDQ0333783.1"/>
    </source>
</evidence>
<dbReference type="InterPro" id="IPR008969">
    <property type="entry name" value="CarboxyPept-like_regulatory"/>
</dbReference>
<evidence type="ECO:0000256" key="4">
    <source>
        <dbReference type="ARBA" id="ARBA00022692"/>
    </source>
</evidence>
<dbReference type="NCBIfam" id="TIGR04056">
    <property type="entry name" value="OMP_RagA_SusC"/>
    <property type="match status" value="1"/>
</dbReference>
<comment type="similarity">
    <text evidence="7">Belongs to the TonB-dependent receptor family.</text>
</comment>
<protein>
    <submittedName>
        <fullName evidence="10">TonB-linked SusC/RagA family outer membrane protein</fullName>
    </submittedName>
</protein>
<dbReference type="InterPro" id="IPR036942">
    <property type="entry name" value="Beta-barrel_TonB_sf"/>
</dbReference>
<dbReference type="EMBL" id="JAUSUU010000001">
    <property type="protein sequence ID" value="MDQ0333783.1"/>
    <property type="molecule type" value="Genomic_DNA"/>
</dbReference>
<dbReference type="AlphaFoldDB" id="A0A9X0YIF3"/>
<evidence type="ECO:0000256" key="3">
    <source>
        <dbReference type="ARBA" id="ARBA00022452"/>
    </source>
</evidence>
<organism evidence="10 12">
    <name type="scientific">Formosa algae</name>
    <dbReference type="NCBI Taxonomy" id="225843"/>
    <lineage>
        <taxon>Bacteria</taxon>
        <taxon>Pseudomonadati</taxon>
        <taxon>Bacteroidota</taxon>
        <taxon>Flavobacteriia</taxon>
        <taxon>Flavobacteriales</taxon>
        <taxon>Flavobacteriaceae</taxon>
        <taxon>Formosa</taxon>
    </lineage>
</organism>
<evidence type="ECO:0000256" key="8">
    <source>
        <dbReference type="SAM" id="SignalP"/>
    </source>
</evidence>
<dbReference type="SUPFAM" id="SSF56935">
    <property type="entry name" value="Porins"/>
    <property type="match status" value="1"/>
</dbReference>
<evidence type="ECO:0000313" key="10">
    <source>
        <dbReference type="EMBL" id="MBP1839006.1"/>
    </source>
</evidence>
<dbReference type="InterPro" id="IPR012910">
    <property type="entry name" value="Plug_dom"/>
</dbReference>
<reference evidence="10" key="1">
    <citation type="submission" date="2021-03" db="EMBL/GenBank/DDBJ databases">
        <title>Genomic Encyclopedia of Type Strains, Phase IV (KMG-IV): sequencing the most valuable type-strain genomes for metagenomic binning, comparative biology and taxonomic classification.</title>
        <authorList>
            <person name="Goeker M."/>
        </authorList>
    </citation>
    <scope>NUCLEOTIDE SEQUENCE</scope>
    <source>
        <strain evidence="10">DSM 15523</strain>
        <strain evidence="11 13">DSM 16476</strain>
    </source>
</reference>
<comment type="subcellular location">
    <subcellularLocation>
        <location evidence="1 7">Cell outer membrane</location>
        <topology evidence="1 7">Multi-pass membrane protein</topology>
    </subcellularLocation>
</comment>
<evidence type="ECO:0000256" key="5">
    <source>
        <dbReference type="ARBA" id="ARBA00023136"/>
    </source>
</evidence>
<evidence type="ECO:0000256" key="1">
    <source>
        <dbReference type="ARBA" id="ARBA00004571"/>
    </source>
</evidence>
<gene>
    <name evidence="10" type="ORF">J2Z56_000912</name>
    <name evidence="11" type="ORF">J2Z57_000205</name>
</gene>
<evidence type="ECO:0000256" key="6">
    <source>
        <dbReference type="ARBA" id="ARBA00023237"/>
    </source>
</evidence>
<sequence length="1048" mass="113452">MKTKFSGILTLFLAFVVQLTFAQEKLISGTVSDEAGLPLPGVNIIIKGTSQGTQSDFDGNYTISAASGDVLSFSFMGYKTTAVTVGASSSLNLTMAQDLSELDEVVVTALGIRREEKALGYSSQSVSSEELTTVRDANIVNSLSGKVAGINVTNASGAVGSESRIVIRGISSISGNTQPLIIVDGVVMDNTSYGDSGAYGGNSTPNGIADLNQDDIASMNVLKGGAATSLYGMRGANGVIVITTKSGTTKSTQLGIEISSSVSFENAYVLPEYQNSYGQGFDTTYFEYVDGVTGDGGIDESWGAPLDAGYEFIQWDSFDGEAKPWVSHPDNVKDFYETGITTNNNIAFSKSGDGYNGRISLGMTDQKGIIYNTDLRKYNLGGKLNFDLSDKWSAGMSVNYIKTESSNLPSLGYGDANNQIGQLVWSGRNVDFQALKDWKNLPLGYAAGSDTATPINWNLAYNNNPYWALDTNTNTFDRNRLLGNINITYQITDDLSFTAQTGIDYFSSLDTKRRAFGTYESTRGSYEETQRTRYEINSQAILNYNIDITEKFNTSLSLGGQTMVNNYHRLYMAASELQVPDVYNISNTRDGVTPSLDQSQTDQKINSGFGIASFSYDDVVFLDLTGRNDWASVLPSTKNSFFYPGANLSAIVSDIANMNNTFLKLRAGWAQVGSSGPLSPYSLEPAYTFGTAWGTTPVASSPTTLWNPNIKNETTEEFEIGFDARFFSNRLRVDFTYYDKETSDVIMAKEISGASGNLYFWDNAATLTNKGYEVTLGADIIRNDGDGFNLGFSANFARNRNKAQDIDDDPTTNNGSIVLGGLWNVDIQANEGEAVGTIYGPAFARNDDGAIIYSNGLPTIDPTNQVLGNINPDWTGGLNIDMSYKNIRFSTLFDVKWGGDIYSQTNSWGNYAGVLAETLPGRETGIIGEGVKSDGSGGWVANDIVQTASTYYGTVYGSNIGESAVYDASFVKWRELALFYDFPLKKWAKTGVDQLSLGVTVRNLAILYKKTPNIDPESAFSNSTGAQGLEYAQVPSTRSIGINLNVKF</sequence>
<dbReference type="InterPro" id="IPR037066">
    <property type="entry name" value="Plug_dom_sf"/>
</dbReference>
<dbReference type="EMBL" id="JAGGJQ010000002">
    <property type="protein sequence ID" value="MBP1839006.1"/>
    <property type="molecule type" value="Genomic_DNA"/>
</dbReference>
<dbReference type="Pfam" id="PF13715">
    <property type="entry name" value="CarbopepD_reg_2"/>
    <property type="match status" value="1"/>
</dbReference>
<dbReference type="InterPro" id="IPR023997">
    <property type="entry name" value="TonB-dep_OMP_SusC/RagA_CS"/>
</dbReference>
<keyword evidence="8" id="KW-0732">Signal</keyword>
<dbReference type="RefSeq" id="WP_057783978.1">
    <property type="nucleotide sequence ID" value="NZ_JAGGJQ010000002.1"/>
</dbReference>